<dbReference type="Proteomes" id="UP000305546">
    <property type="component" value="Unassembled WGS sequence"/>
</dbReference>
<keyword evidence="2" id="KW-1185">Reference proteome</keyword>
<dbReference type="RefSeq" id="WP_139095166.1">
    <property type="nucleotide sequence ID" value="NZ_VDFW01000002.1"/>
</dbReference>
<keyword evidence="1" id="KW-0413">Isomerase</keyword>
<organism evidence="1 2">
    <name type="scientific">Amycolatopsis alkalitolerans</name>
    <dbReference type="NCBI Taxonomy" id="2547244"/>
    <lineage>
        <taxon>Bacteria</taxon>
        <taxon>Bacillati</taxon>
        <taxon>Actinomycetota</taxon>
        <taxon>Actinomycetes</taxon>
        <taxon>Pseudonocardiales</taxon>
        <taxon>Pseudonocardiaceae</taxon>
        <taxon>Amycolatopsis</taxon>
    </lineage>
</organism>
<reference evidence="1 2" key="1">
    <citation type="submission" date="2019-06" db="EMBL/GenBank/DDBJ databases">
        <title>Amycolatopsis alkalitolerans sp. nov., isolated from Gastrodia elata Blume.</title>
        <authorList>
            <person name="Narsing Rao M.P."/>
            <person name="Li W.J."/>
        </authorList>
    </citation>
    <scope>NUCLEOTIDE SEQUENCE [LARGE SCALE GENOMIC DNA]</scope>
    <source>
        <strain evidence="1 2">SYSUP0005</strain>
    </source>
</reference>
<dbReference type="PANTHER" id="PTHR11941:SF54">
    <property type="entry name" value="ENOYL-COA HYDRATASE, MITOCHONDRIAL"/>
    <property type="match status" value="1"/>
</dbReference>
<comment type="caution">
    <text evidence="1">The sequence shown here is derived from an EMBL/GenBank/DDBJ whole genome shotgun (WGS) entry which is preliminary data.</text>
</comment>
<sequence length="259" mass="27503">MQPADPVLVETTGGVGVLTLNEPDRRNPLSPAVVDALTQSLRRLADDGTCRAVVLRGAGRGFCAGADLTRMRAASALEDRDEYNAILMLNKTLWGYRKPTVAAVHGFALGAGCNLMNWCDVAIVEDDVRLGFPEVIAGVPSATVIPTLLRTVGRKATMEFVLSGAKIDPARAERLGLVNRVVGRGEAFGAAMEFAGTVAAHDPSAVQLTKDIVRAVSDMSYEQGIEYAKEVRVVARMAPDFGVRIRQGGTPDTAGVSRP</sequence>
<dbReference type="InterPro" id="IPR001753">
    <property type="entry name" value="Enoyl-CoA_hydra/iso"/>
</dbReference>
<dbReference type="GO" id="GO:0006635">
    <property type="term" value="P:fatty acid beta-oxidation"/>
    <property type="evidence" value="ECO:0007669"/>
    <property type="project" value="TreeGrafter"/>
</dbReference>
<protein>
    <submittedName>
        <fullName evidence="1">Enoyl-CoA hydratase/isomerase family protein</fullName>
    </submittedName>
</protein>
<dbReference type="CDD" id="cd06558">
    <property type="entry name" value="crotonase-like"/>
    <property type="match status" value="1"/>
</dbReference>
<dbReference type="Pfam" id="PF00378">
    <property type="entry name" value="ECH_1"/>
    <property type="match status" value="1"/>
</dbReference>
<dbReference type="InterPro" id="IPR029045">
    <property type="entry name" value="ClpP/crotonase-like_dom_sf"/>
</dbReference>
<dbReference type="PANTHER" id="PTHR11941">
    <property type="entry name" value="ENOYL-COA HYDRATASE-RELATED"/>
    <property type="match status" value="1"/>
</dbReference>
<dbReference type="Gene3D" id="3.90.226.10">
    <property type="entry name" value="2-enoyl-CoA Hydratase, Chain A, domain 1"/>
    <property type="match status" value="1"/>
</dbReference>
<name>A0A5C4MCQ4_9PSEU</name>
<dbReference type="AlphaFoldDB" id="A0A5C4MCQ4"/>
<gene>
    <name evidence="1" type="ORF">FG385_03875</name>
</gene>
<accession>A0A5C4MCQ4</accession>
<proteinExistence type="predicted"/>
<dbReference type="EMBL" id="VDFW01000002">
    <property type="protein sequence ID" value="TNC29222.1"/>
    <property type="molecule type" value="Genomic_DNA"/>
</dbReference>
<dbReference type="OrthoDB" id="8452484at2"/>
<dbReference type="GO" id="GO:0016853">
    <property type="term" value="F:isomerase activity"/>
    <property type="evidence" value="ECO:0007669"/>
    <property type="project" value="UniProtKB-KW"/>
</dbReference>
<evidence type="ECO:0000313" key="2">
    <source>
        <dbReference type="Proteomes" id="UP000305546"/>
    </source>
</evidence>
<dbReference type="SUPFAM" id="SSF52096">
    <property type="entry name" value="ClpP/crotonase"/>
    <property type="match status" value="1"/>
</dbReference>
<evidence type="ECO:0000313" key="1">
    <source>
        <dbReference type="EMBL" id="TNC29222.1"/>
    </source>
</evidence>